<feature type="transmembrane region" description="Helical" evidence="5">
    <location>
        <begin position="277"/>
        <end position="297"/>
    </location>
</feature>
<evidence type="ECO:0000313" key="6">
    <source>
        <dbReference type="EMBL" id="MDI6100201.1"/>
    </source>
</evidence>
<dbReference type="InterPro" id="IPR051788">
    <property type="entry name" value="MFS_Transporter"/>
</dbReference>
<keyword evidence="3 5" id="KW-1133">Transmembrane helix</keyword>
<dbReference type="PANTHER" id="PTHR23514">
    <property type="entry name" value="BYPASS OF STOP CODON PROTEIN 6"/>
    <property type="match status" value="1"/>
</dbReference>
<dbReference type="InterPro" id="IPR036259">
    <property type="entry name" value="MFS_trans_sf"/>
</dbReference>
<dbReference type="Gene3D" id="1.20.1250.20">
    <property type="entry name" value="MFS general substrate transporter like domains"/>
    <property type="match status" value="2"/>
</dbReference>
<feature type="transmembrane region" description="Helical" evidence="5">
    <location>
        <begin position="45"/>
        <end position="65"/>
    </location>
</feature>
<evidence type="ECO:0000256" key="5">
    <source>
        <dbReference type="SAM" id="Phobius"/>
    </source>
</evidence>
<keyword evidence="7" id="KW-1185">Reference proteome</keyword>
<proteinExistence type="predicted"/>
<feature type="transmembrane region" description="Helical" evidence="5">
    <location>
        <begin position="363"/>
        <end position="383"/>
    </location>
</feature>
<gene>
    <name evidence="6" type="ORF">QLQ12_16475</name>
</gene>
<feature type="transmembrane region" description="Helical" evidence="5">
    <location>
        <begin position="165"/>
        <end position="186"/>
    </location>
</feature>
<dbReference type="SUPFAM" id="SSF103473">
    <property type="entry name" value="MFS general substrate transporter"/>
    <property type="match status" value="1"/>
</dbReference>
<feature type="transmembrane region" description="Helical" evidence="5">
    <location>
        <begin position="206"/>
        <end position="225"/>
    </location>
</feature>
<feature type="transmembrane region" description="Helical" evidence="5">
    <location>
        <begin position="140"/>
        <end position="159"/>
    </location>
</feature>
<evidence type="ECO:0000256" key="4">
    <source>
        <dbReference type="ARBA" id="ARBA00023136"/>
    </source>
</evidence>
<name>A0ABT6WKI8_9ACTN</name>
<evidence type="ECO:0000313" key="7">
    <source>
        <dbReference type="Proteomes" id="UP001241758"/>
    </source>
</evidence>
<sequence length="407" mass="41299">MYPDTTTLRRARVGVFGTFATSGFVMGAWAAALPSVGNRLDLGEARLGTLLLLIQIVGLATMLVAGRIADRITSRALLRWTGPATQLVLVAPALAPDYEALLLCGALYGVGVGFVEVGLNAHSVELERYYRRPIISSFHGFWSLGGAAAGALTSLGLTLGLGNQAMLVIAALACAVVFAAFTRPLLPPPGRTRGGDAATPAGTARIGVIVLGAMFVLGLGGHLIESGAVDWANLHAARVLKADEALAPLSYTVFACAMTVFRLLGDPIRARLGPGRTLLSAGALAAAGYGLILVSAAAGGLPLAWAGWILAGSGIAVIVPVLFSAIGEAGGPPSTIALISISGSAGLLLGPAAIGYLAEATNLTIGLLVPVALAVFIALAGPATMRRLLASRAPEKAEPGAPVLNRR</sequence>
<feature type="transmembrane region" description="Helical" evidence="5">
    <location>
        <begin position="12"/>
        <end position="33"/>
    </location>
</feature>
<evidence type="ECO:0000256" key="3">
    <source>
        <dbReference type="ARBA" id="ARBA00022989"/>
    </source>
</evidence>
<feature type="transmembrane region" description="Helical" evidence="5">
    <location>
        <begin position="335"/>
        <end position="357"/>
    </location>
</feature>
<keyword evidence="2 5" id="KW-0812">Transmembrane</keyword>
<keyword evidence="4 5" id="KW-0472">Membrane</keyword>
<comment type="subcellular location">
    <subcellularLocation>
        <location evidence="1">Membrane</location>
        <topology evidence="1">Multi-pass membrane protein</topology>
    </subcellularLocation>
</comment>
<dbReference type="CDD" id="cd17393">
    <property type="entry name" value="MFS_MosC_like"/>
    <property type="match status" value="1"/>
</dbReference>
<protein>
    <submittedName>
        <fullName evidence="6">MFS transporter</fullName>
    </submittedName>
</protein>
<dbReference type="RefSeq" id="WP_282760849.1">
    <property type="nucleotide sequence ID" value="NZ_JASCTH010000010.1"/>
</dbReference>
<dbReference type="PANTHER" id="PTHR23514:SF13">
    <property type="entry name" value="INNER MEMBRANE PROTEIN YBJJ"/>
    <property type="match status" value="1"/>
</dbReference>
<organism evidence="6 7">
    <name type="scientific">Actinoplanes sandaracinus</name>
    <dbReference type="NCBI Taxonomy" id="3045177"/>
    <lineage>
        <taxon>Bacteria</taxon>
        <taxon>Bacillati</taxon>
        <taxon>Actinomycetota</taxon>
        <taxon>Actinomycetes</taxon>
        <taxon>Micromonosporales</taxon>
        <taxon>Micromonosporaceae</taxon>
        <taxon>Actinoplanes</taxon>
    </lineage>
</organism>
<dbReference type="Pfam" id="PF07690">
    <property type="entry name" value="MFS_1"/>
    <property type="match status" value="1"/>
</dbReference>
<dbReference type="InterPro" id="IPR011701">
    <property type="entry name" value="MFS"/>
</dbReference>
<dbReference type="EMBL" id="JASCTH010000010">
    <property type="protein sequence ID" value="MDI6100201.1"/>
    <property type="molecule type" value="Genomic_DNA"/>
</dbReference>
<evidence type="ECO:0000256" key="1">
    <source>
        <dbReference type="ARBA" id="ARBA00004141"/>
    </source>
</evidence>
<reference evidence="6 7" key="1">
    <citation type="submission" date="2023-05" db="EMBL/GenBank/DDBJ databases">
        <title>Actinoplanes sp. NEAU-A12 genome sequencing.</title>
        <authorList>
            <person name="Wang Z.-S."/>
        </authorList>
    </citation>
    <scope>NUCLEOTIDE SEQUENCE [LARGE SCALE GENOMIC DNA]</scope>
    <source>
        <strain evidence="6 7">NEAU-A12</strain>
    </source>
</reference>
<accession>A0ABT6WKI8</accession>
<feature type="transmembrane region" description="Helical" evidence="5">
    <location>
        <begin position="303"/>
        <end position="323"/>
    </location>
</feature>
<evidence type="ECO:0000256" key="2">
    <source>
        <dbReference type="ARBA" id="ARBA00022692"/>
    </source>
</evidence>
<feature type="transmembrane region" description="Helical" evidence="5">
    <location>
        <begin position="245"/>
        <end position="265"/>
    </location>
</feature>
<comment type="caution">
    <text evidence="6">The sequence shown here is derived from an EMBL/GenBank/DDBJ whole genome shotgun (WGS) entry which is preliminary data.</text>
</comment>
<dbReference type="Proteomes" id="UP001241758">
    <property type="component" value="Unassembled WGS sequence"/>
</dbReference>